<evidence type="ECO:0000313" key="3">
    <source>
        <dbReference type="Proteomes" id="UP001596407"/>
    </source>
</evidence>
<protein>
    <recommendedName>
        <fullName evidence="4">Restriction endonuclease</fullName>
    </recommendedName>
</protein>
<dbReference type="Proteomes" id="UP001596407">
    <property type="component" value="Unassembled WGS sequence"/>
</dbReference>
<feature type="compositionally biased region" description="Basic and acidic residues" evidence="1">
    <location>
        <begin position="205"/>
        <end position="214"/>
    </location>
</feature>
<reference evidence="2 3" key="1">
    <citation type="journal article" date="2019" name="Int. J. Syst. Evol. Microbiol.">
        <title>The Global Catalogue of Microorganisms (GCM) 10K type strain sequencing project: providing services to taxonomists for standard genome sequencing and annotation.</title>
        <authorList>
            <consortium name="The Broad Institute Genomics Platform"/>
            <consortium name="The Broad Institute Genome Sequencing Center for Infectious Disease"/>
            <person name="Wu L."/>
            <person name="Ma J."/>
        </authorList>
    </citation>
    <scope>NUCLEOTIDE SEQUENCE [LARGE SCALE GENOMIC DNA]</scope>
    <source>
        <strain evidence="2 3">DT72</strain>
    </source>
</reference>
<proteinExistence type="predicted"/>
<organism evidence="2 3">
    <name type="scientific">Halorussus caseinilyticus</name>
    <dbReference type="NCBI Taxonomy" id="3034025"/>
    <lineage>
        <taxon>Archaea</taxon>
        <taxon>Methanobacteriati</taxon>
        <taxon>Methanobacteriota</taxon>
        <taxon>Stenosarchaea group</taxon>
        <taxon>Halobacteria</taxon>
        <taxon>Halobacteriales</taxon>
        <taxon>Haladaptataceae</taxon>
        <taxon>Halorussus</taxon>
    </lineage>
</organism>
<keyword evidence="3" id="KW-1185">Reference proteome</keyword>
<gene>
    <name evidence="2" type="ORF">ACFQJ6_05200</name>
</gene>
<evidence type="ECO:0000256" key="1">
    <source>
        <dbReference type="SAM" id="MobiDB-lite"/>
    </source>
</evidence>
<dbReference type="EMBL" id="JBHSZH010000005">
    <property type="protein sequence ID" value="MFC7079625.1"/>
    <property type="molecule type" value="Genomic_DNA"/>
</dbReference>
<dbReference type="AlphaFoldDB" id="A0ABD5WIS2"/>
<comment type="caution">
    <text evidence="2">The sequence shown here is derived from an EMBL/GenBank/DDBJ whole genome shotgun (WGS) entry which is preliminary data.</text>
</comment>
<name>A0ABD5WIS2_9EURY</name>
<accession>A0ABD5WIS2</accession>
<dbReference type="RefSeq" id="WP_382209097.1">
    <property type="nucleotide sequence ID" value="NZ_JBHSZH010000005.1"/>
</dbReference>
<evidence type="ECO:0000313" key="2">
    <source>
        <dbReference type="EMBL" id="MFC7079625.1"/>
    </source>
</evidence>
<sequence length="350" mass="39864">MAIDVGWEEYLEEYEKADEYVPVSDTDWYEEHSELYQILPSLLEQVPTDFESDVHIEGLDATDVFGLNEVLASSVENQVTETLNSLKSEEVDFPSGYENYDFVRQSQTFPDIVFQGPVPDEDPVIGIELKGFYLLAKEGDPSFRFGTTPDACAPQDLLVVYPWVLDNLVTGSPEIFRPFIMPAKFASLFVDYYWKELKNWDADKPDKSIKRPEGDISPYPNAKSDFVQDHAEQDSGGNYGRFRSKSIKHITPLQEYMNQMKSRELLGISAEKWGQFFTGFEESDRVESWEDVEGIAGTYAENLEKQGWTLTKVKTQLVNELNEMMDDVDGIGVGRAENILNAMSKVELED</sequence>
<evidence type="ECO:0008006" key="4">
    <source>
        <dbReference type="Google" id="ProtNLM"/>
    </source>
</evidence>
<feature type="region of interest" description="Disordered" evidence="1">
    <location>
        <begin position="205"/>
        <end position="235"/>
    </location>
</feature>